<reference evidence="10 11" key="1">
    <citation type="submission" date="2019-07" db="EMBL/GenBank/DDBJ databases">
        <title>Genomics analysis of Aphanomyces spp. identifies a new class of oomycete effector associated with host adaptation.</title>
        <authorList>
            <person name="Gaulin E."/>
        </authorList>
    </citation>
    <scope>NUCLEOTIDE SEQUENCE [LARGE SCALE GENOMIC DNA]</scope>
    <source>
        <strain evidence="10 11">ATCC 201684</strain>
    </source>
</reference>
<dbReference type="GO" id="GO:0005634">
    <property type="term" value="C:nucleus"/>
    <property type="evidence" value="ECO:0007669"/>
    <property type="project" value="UniProtKB-SubCell"/>
</dbReference>
<dbReference type="GO" id="GO:0005525">
    <property type="term" value="F:GTP binding"/>
    <property type="evidence" value="ECO:0007669"/>
    <property type="project" value="UniProtKB-KW"/>
</dbReference>
<dbReference type="PANTHER" id="PTHR24071">
    <property type="entry name" value="RAN GTPASE"/>
    <property type="match status" value="1"/>
</dbReference>
<evidence type="ECO:0000256" key="8">
    <source>
        <dbReference type="ARBA" id="ARBA00065175"/>
    </source>
</evidence>
<evidence type="ECO:0000256" key="2">
    <source>
        <dbReference type="ARBA" id="ARBA00008028"/>
    </source>
</evidence>
<evidence type="ECO:0000256" key="3">
    <source>
        <dbReference type="ARBA" id="ARBA00022448"/>
    </source>
</evidence>
<evidence type="ECO:0000313" key="10">
    <source>
        <dbReference type="EMBL" id="KAF0737783.1"/>
    </source>
</evidence>
<protein>
    <recommendedName>
        <fullName evidence="9">GTP-binding nuclear protein</fullName>
    </recommendedName>
</protein>
<dbReference type="GO" id="GO:0000054">
    <property type="term" value="P:ribosomal subunit export from nucleus"/>
    <property type="evidence" value="ECO:0007669"/>
    <property type="project" value="TreeGrafter"/>
</dbReference>
<keyword evidence="5 9" id="KW-0653">Protein transport</keyword>
<evidence type="ECO:0000256" key="4">
    <source>
        <dbReference type="ARBA" id="ARBA00022741"/>
    </source>
</evidence>
<dbReference type="GO" id="GO:0006606">
    <property type="term" value="P:protein import into nucleus"/>
    <property type="evidence" value="ECO:0007669"/>
    <property type="project" value="TreeGrafter"/>
</dbReference>
<comment type="similarity">
    <text evidence="2 9">Belongs to the small GTPase superfamily. Ran family.</text>
</comment>
<keyword evidence="7 9" id="KW-0539">Nucleus</keyword>
<dbReference type="PROSITE" id="PS51419">
    <property type="entry name" value="RAB"/>
    <property type="match status" value="1"/>
</dbReference>
<proteinExistence type="inferred from homology"/>
<evidence type="ECO:0000256" key="9">
    <source>
        <dbReference type="RuleBase" id="RU363057"/>
    </source>
</evidence>
<dbReference type="GO" id="GO:0003924">
    <property type="term" value="F:GTPase activity"/>
    <property type="evidence" value="ECO:0007669"/>
    <property type="project" value="InterPro"/>
</dbReference>
<dbReference type="NCBIfam" id="TIGR00231">
    <property type="entry name" value="small_GTP"/>
    <property type="match status" value="1"/>
</dbReference>
<comment type="subcellular location">
    <subcellularLocation>
        <location evidence="1 9">Nucleus</location>
    </subcellularLocation>
</comment>
<dbReference type="Pfam" id="PF00071">
    <property type="entry name" value="Ras"/>
    <property type="match status" value="1"/>
</dbReference>
<dbReference type="EMBL" id="VJMJ01000081">
    <property type="protein sequence ID" value="KAF0737783.1"/>
    <property type="molecule type" value="Genomic_DNA"/>
</dbReference>
<dbReference type="InterPro" id="IPR005225">
    <property type="entry name" value="Small_GTP-bd"/>
</dbReference>
<organism evidence="10 11">
    <name type="scientific">Aphanomyces euteiches</name>
    <dbReference type="NCBI Taxonomy" id="100861"/>
    <lineage>
        <taxon>Eukaryota</taxon>
        <taxon>Sar</taxon>
        <taxon>Stramenopiles</taxon>
        <taxon>Oomycota</taxon>
        <taxon>Saprolegniomycetes</taxon>
        <taxon>Saprolegniales</taxon>
        <taxon>Verrucalvaceae</taxon>
        <taxon>Aphanomyces</taxon>
    </lineage>
</organism>
<dbReference type="SMART" id="SM00174">
    <property type="entry name" value="RHO"/>
    <property type="match status" value="1"/>
</dbReference>
<evidence type="ECO:0000256" key="7">
    <source>
        <dbReference type="ARBA" id="ARBA00023242"/>
    </source>
</evidence>
<dbReference type="PRINTS" id="PR00627">
    <property type="entry name" value="GTPRANTC4"/>
</dbReference>
<dbReference type="Gene3D" id="3.40.50.300">
    <property type="entry name" value="P-loop containing nucleotide triphosphate hydrolases"/>
    <property type="match status" value="1"/>
</dbReference>
<dbReference type="FunFam" id="3.40.50.300:FF:000369">
    <property type="entry name" value="GTP-binding nuclear protein"/>
    <property type="match status" value="1"/>
</dbReference>
<sequence length="214" mass="24655">MSEPPMFEFKLVLVGDRGVGKSAFIKQHYYGEFQEKYTPTLGTEVHPLTFDTNFGPIKFHCWDIAGPDKSGGLLDGYLVQGQCAIVMFDVTSRISYKNVPNWHLELVRVCENIPMVLCGNKVDRKDRKVKVRQIAFHRKKNMQYFDISVKTHYNLDRPFLSLARRLVGEDKMRFVLVSREPLPEWAMSDEARRSMEAELADAVILPIPDEDDDV</sequence>
<dbReference type="InterPro" id="IPR002041">
    <property type="entry name" value="Ran_GTPase"/>
</dbReference>
<evidence type="ECO:0000256" key="1">
    <source>
        <dbReference type="ARBA" id="ARBA00004123"/>
    </source>
</evidence>
<evidence type="ECO:0000313" key="11">
    <source>
        <dbReference type="Proteomes" id="UP000481153"/>
    </source>
</evidence>
<dbReference type="SMART" id="SM00173">
    <property type="entry name" value="RAS"/>
    <property type="match status" value="1"/>
</dbReference>
<dbReference type="SMART" id="SM00175">
    <property type="entry name" value="RAB"/>
    <property type="match status" value="1"/>
</dbReference>
<gene>
    <name evidence="10" type="ORF">Ae201684_006276</name>
</gene>
<dbReference type="PANTHER" id="PTHR24071:SF0">
    <property type="entry name" value="GTP-BINDING NUCLEAR PROTEIN RAN"/>
    <property type="match status" value="1"/>
</dbReference>
<dbReference type="SUPFAM" id="SSF52540">
    <property type="entry name" value="P-loop containing nucleoside triphosphate hydrolases"/>
    <property type="match status" value="1"/>
</dbReference>
<dbReference type="InterPro" id="IPR001806">
    <property type="entry name" value="Small_GTPase"/>
</dbReference>
<dbReference type="CDD" id="cd00877">
    <property type="entry name" value="Ran"/>
    <property type="match status" value="1"/>
</dbReference>
<accession>A0A6G0XCC5</accession>
<dbReference type="Proteomes" id="UP000481153">
    <property type="component" value="Unassembled WGS sequence"/>
</dbReference>
<keyword evidence="4 9" id="KW-0547">Nucleotide-binding</keyword>
<dbReference type="GO" id="GO:0005737">
    <property type="term" value="C:cytoplasm"/>
    <property type="evidence" value="ECO:0007669"/>
    <property type="project" value="TreeGrafter"/>
</dbReference>
<comment type="function">
    <text evidence="9">GTP-binding protein involved in nucleocytoplasmic transport. Required for the import of protein into the nucleus and also for RNA export. Involved in chromatin condensation and control of cell cycle.</text>
</comment>
<keyword evidence="11" id="KW-1185">Reference proteome</keyword>
<evidence type="ECO:0000256" key="6">
    <source>
        <dbReference type="ARBA" id="ARBA00023134"/>
    </source>
</evidence>
<dbReference type="InterPro" id="IPR027417">
    <property type="entry name" value="P-loop_NTPase"/>
</dbReference>
<name>A0A6G0XCC5_9STRA</name>
<dbReference type="VEuPathDB" id="FungiDB:AeMF1_013485"/>
<dbReference type="AlphaFoldDB" id="A0A6G0XCC5"/>
<evidence type="ECO:0000256" key="5">
    <source>
        <dbReference type="ARBA" id="ARBA00022927"/>
    </source>
</evidence>
<keyword evidence="3 9" id="KW-0813">Transport</keyword>
<dbReference type="SMART" id="SM00176">
    <property type="entry name" value="RAN"/>
    <property type="match status" value="1"/>
</dbReference>
<comment type="caution">
    <text evidence="10">The sequence shown here is derived from an EMBL/GenBank/DDBJ whole genome shotgun (WGS) entry which is preliminary data.</text>
</comment>
<dbReference type="PROSITE" id="PS51418">
    <property type="entry name" value="RAN"/>
    <property type="match status" value="1"/>
</dbReference>
<comment type="subunit">
    <text evidence="8">Monomer. Found in a nuclear export complex with RanGTP, exportin and pre-miRNA.</text>
</comment>
<keyword evidence="6 9" id="KW-0342">GTP-binding</keyword>